<dbReference type="RefSeq" id="WP_116918717.1">
    <property type="nucleotide sequence ID" value="NZ_QEKQ01000003.1"/>
</dbReference>
<dbReference type="GO" id="GO:0005886">
    <property type="term" value="C:plasma membrane"/>
    <property type="evidence" value="ECO:0007669"/>
    <property type="project" value="UniProtKB-SubCell"/>
</dbReference>
<dbReference type="GO" id="GO:0046933">
    <property type="term" value="F:proton-transporting ATP synthase activity, rotational mechanism"/>
    <property type="evidence" value="ECO:0007669"/>
    <property type="project" value="UniProtKB-UniRule"/>
</dbReference>
<comment type="caution">
    <text evidence="9">The sequence shown here is derived from an EMBL/GenBank/DDBJ whole genome shotgun (WGS) entry which is preliminary data.</text>
</comment>
<comment type="function">
    <text evidence="8">This protein is part of the stalk that links CF(0) to CF(1). It either transmits conformational changes from CF(0) to CF(1) or is implicated in proton conduction.</text>
</comment>
<keyword evidence="5 8" id="KW-0472">Membrane</keyword>
<evidence type="ECO:0000313" key="10">
    <source>
        <dbReference type="Proteomes" id="UP000245887"/>
    </source>
</evidence>
<dbReference type="PANTHER" id="PTHR11910">
    <property type="entry name" value="ATP SYNTHASE DELTA CHAIN"/>
    <property type="match status" value="1"/>
</dbReference>
<evidence type="ECO:0000256" key="2">
    <source>
        <dbReference type="ARBA" id="ARBA00022448"/>
    </source>
</evidence>
<comment type="similarity">
    <text evidence="8">Belongs to the ATPase delta chain family.</text>
</comment>
<evidence type="ECO:0000256" key="6">
    <source>
        <dbReference type="ARBA" id="ARBA00023196"/>
    </source>
</evidence>
<comment type="function">
    <text evidence="8">F(1)F(0) ATP synthase produces ATP from ADP in the presence of a proton or sodium gradient. F-type ATPases consist of two structural domains, F(1) containing the extramembraneous catalytic core and F(0) containing the membrane proton channel, linked together by a central stalk and a peripheral stalk. During catalysis, ATP synthesis in the catalytic domain of F(1) is coupled via a rotary mechanism of the central stalk subunits to proton translocation.</text>
</comment>
<evidence type="ECO:0000256" key="8">
    <source>
        <dbReference type="HAMAP-Rule" id="MF_01416"/>
    </source>
</evidence>
<evidence type="ECO:0000256" key="7">
    <source>
        <dbReference type="ARBA" id="ARBA00023310"/>
    </source>
</evidence>
<comment type="subcellular location">
    <subcellularLocation>
        <location evidence="8">Cell membrane</location>
        <topology evidence="8">Peripheral membrane protein</topology>
    </subcellularLocation>
    <subcellularLocation>
        <location evidence="1">Membrane</location>
    </subcellularLocation>
</comment>
<proteinExistence type="inferred from homology"/>
<dbReference type="Proteomes" id="UP000245887">
    <property type="component" value="Unassembled WGS sequence"/>
</dbReference>
<dbReference type="InterPro" id="IPR000711">
    <property type="entry name" value="ATPase_OSCP/dsu"/>
</dbReference>
<dbReference type="OrthoDB" id="9816221at2"/>
<keyword evidence="2 8" id="KW-0813">Transport</keyword>
<sequence length="179" mass="19492">MAELTTLARPYAKAAFGEAHQHGSIDSWGESLAFAGALAADRDMQQVLAHPELTGAEKVAVLCDCFSDPVTEPFRNFLTILSDNRRLLLLPQVAALFQALRAEQDRTVDVTLTSPYELSDEQQQKLKEALAKRLDRQVSLTADSDKSLIGGLVIRAGDTVIDASVRGRLNRLSETLLGS</sequence>
<dbReference type="EMBL" id="QEKQ01000003">
    <property type="protein sequence ID" value="PVY77485.1"/>
    <property type="molecule type" value="Genomic_DNA"/>
</dbReference>
<dbReference type="Gene3D" id="1.10.520.20">
    <property type="entry name" value="N-terminal domain of the delta subunit of the F1F0-ATP synthase"/>
    <property type="match status" value="1"/>
</dbReference>
<dbReference type="SUPFAM" id="SSF47928">
    <property type="entry name" value="N-terminal domain of the delta subunit of the F1F0-ATP synthase"/>
    <property type="match status" value="1"/>
</dbReference>
<dbReference type="PRINTS" id="PR00125">
    <property type="entry name" value="ATPASEDELTA"/>
</dbReference>
<evidence type="ECO:0000313" key="9">
    <source>
        <dbReference type="EMBL" id="PVY77485.1"/>
    </source>
</evidence>
<keyword evidence="4 8" id="KW-0406">Ion transport</keyword>
<dbReference type="NCBIfam" id="NF004402">
    <property type="entry name" value="PRK05758.2-2"/>
    <property type="match status" value="1"/>
</dbReference>
<reference evidence="9 10" key="1">
    <citation type="submission" date="2018-04" db="EMBL/GenBank/DDBJ databases">
        <title>Genomic Encyclopedia of Type Strains, Phase IV (KMG-IV): sequencing the most valuable type-strain genomes for metagenomic binning, comparative biology and taxonomic classification.</title>
        <authorList>
            <person name="Goeker M."/>
        </authorList>
    </citation>
    <scope>NUCLEOTIDE SEQUENCE [LARGE SCALE GENOMIC DNA]</scope>
    <source>
        <strain evidence="9 10">DSM 28688</strain>
    </source>
</reference>
<keyword evidence="6 8" id="KW-0139">CF(1)</keyword>
<organism evidence="9 10">
    <name type="scientific">Tamilnaduibacter salinus</name>
    <dbReference type="NCBI Taxonomy" id="1484056"/>
    <lineage>
        <taxon>Bacteria</taxon>
        <taxon>Pseudomonadati</taxon>
        <taxon>Pseudomonadota</taxon>
        <taxon>Gammaproteobacteria</taxon>
        <taxon>Pseudomonadales</taxon>
        <taxon>Marinobacteraceae</taxon>
        <taxon>Tamilnaduibacter</taxon>
    </lineage>
</organism>
<evidence type="ECO:0000256" key="1">
    <source>
        <dbReference type="ARBA" id="ARBA00004370"/>
    </source>
</evidence>
<evidence type="ECO:0000256" key="4">
    <source>
        <dbReference type="ARBA" id="ARBA00023065"/>
    </source>
</evidence>
<dbReference type="InterPro" id="IPR026015">
    <property type="entry name" value="ATP_synth_OSCP/delta_N_sf"/>
</dbReference>
<keyword evidence="3 8" id="KW-0375">Hydrogen ion transport</keyword>
<gene>
    <name evidence="8" type="primary">atpH</name>
    <name evidence="9" type="ORF">C8D92_103171</name>
</gene>
<keyword evidence="7 8" id="KW-0066">ATP synthesis</keyword>
<evidence type="ECO:0000256" key="5">
    <source>
        <dbReference type="ARBA" id="ARBA00023136"/>
    </source>
</evidence>
<protein>
    <recommendedName>
        <fullName evidence="8">ATP synthase subunit delta</fullName>
    </recommendedName>
    <alternativeName>
        <fullName evidence="8">ATP synthase F(1) sector subunit delta</fullName>
    </alternativeName>
    <alternativeName>
        <fullName evidence="8">F-type ATPase subunit delta</fullName>
        <shortName evidence="8">F-ATPase subunit delta</shortName>
    </alternativeName>
</protein>
<dbReference type="NCBIfam" id="TIGR01145">
    <property type="entry name" value="ATP_synt_delta"/>
    <property type="match status" value="1"/>
</dbReference>
<keyword evidence="8" id="KW-1003">Cell membrane</keyword>
<name>A0A2U1CYA6_9GAMM</name>
<evidence type="ECO:0000256" key="3">
    <source>
        <dbReference type="ARBA" id="ARBA00022781"/>
    </source>
</evidence>
<accession>A0A2U1CYA6</accession>
<dbReference type="AlphaFoldDB" id="A0A2U1CYA6"/>
<dbReference type="HAMAP" id="MF_01416">
    <property type="entry name" value="ATP_synth_delta_bact"/>
    <property type="match status" value="1"/>
</dbReference>
<dbReference type="Pfam" id="PF00213">
    <property type="entry name" value="OSCP"/>
    <property type="match status" value="1"/>
</dbReference>
<dbReference type="GO" id="GO:0045259">
    <property type="term" value="C:proton-transporting ATP synthase complex"/>
    <property type="evidence" value="ECO:0007669"/>
    <property type="project" value="UniProtKB-KW"/>
</dbReference>